<evidence type="ECO:0000256" key="4">
    <source>
        <dbReference type="ARBA" id="ARBA00022676"/>
    </source>
</evidence>
<comment type="cofactor">
    <cofactor evidence="1">
        <name>Mg(2+)</name>
        <dbReference type="ChEBI" id="CHEBI:18420"/>
    </cofactor>
</comment>
<evidence type="ECO:0000256" key="1">
    <source>
        <dbReference type="ARBA" id="ARBA00001946"/>
    </source>
</evidence>
<protein>
    <submittedName>
        <fullName evidence="10">Lipopolysaccharide 1,2-glucosyltransferase</fullName>
    </submittedName>
</protein>
<evidence type="ECO:0000256" key="5">
    <source>
        <dbReference type="ARBA" id="ARBA00022679"/>
    </source>
</evidence>
<evidence type="ECO:0000256" key="6">
    <source>
        <dbReference type="ARBA" id="ARBA00022723"/>
    </source>
</evidence>
<dbReference type="CDD" id="cd04194">
    <property type="entry name" value="GT8_A4GalT_like"/>
    <property type="match status" value="1"/>
</dbReference>
<accession>A0A6G9REY5</accession>
<keyword evidence="7" id="KW-0460">Magnesium</keyword>
<dbReference type="SUPFAM" id="SSF53448">
    <property type="entry name" value="Nucleotide-diphospho-sugar transferases"/>
    <property type="match status" value="1"/>
</dbReference>
<evidence type="ECO:0000256" key="7">
    <source>
        <dbReference type="ARBA" id="ARBA00022842"/>
    </source>
</evidence>
<proteinExistence type="inferred from homology"/>
<dbReference type="InterPro" id="IPR050748">
    <property type="entry name" value="Glycosyltrans_8_dom-fam"/>
</dbReference>
<keyword evidence="11" id="KW-1185">Reference proteome</keyword>
<dbReference type="AlphaFoldDB" id="A0A6G9REY5"/>
<organism evidence="10 11">
    <name type="scientific">Kluyvera genomosp. 3</name>
    <dbReference type="NCBI Taxonomy" id="2774055"/>
    <lineage>
        <taxon>Bacteria</taxon>
        <taxon>Pseudomonadati</taxon>
        <taxon>Pseudomonadota</taxon>
        <taxon>Gammaproteobacteria</taxon>
        <taxon>Enterobacterales</taxon>
        <taxon>Enterobacteriaceae</taxon>
        <taxon>Kluyvera</taxon>
    </lineage>
</organism>
<name>A0A6G9REY5_9ENTR</name>
<dbReference type="InterPro" id="IPR002495">
    <property type="entry name" value="Glyco_trans_8"/>
</dbReference>
<evidence type="ECO:0000256" key="2">
    <source>
        <dbReference type="ARBA" id="ARBA00004713"/>
    </source>
</evidence>
<comment type="pathway">
    <text evidence="2">Bacterial outer membrane biogenesis; LPS core biosynthesis.</text>
</comment>
<gene>
    <name evidence="10" type="ORF">GY169_01140</name>
</gene>
<dbReference type="PANTHER" id="PTHR13778">
    <property type="entry name" value="GLYCOSYLTRANSFERASE 8 DOMAIN-CONTAINING PROTEIN"/>
    <property type="match status" value="1"/>
</dbReference>
<sequence>MKRNIIQHVKNAHIDGDSGTEQCVNITYGADNDFLYGTGVSITSVLLNNEDLKFHFHIFSNNVSIENHRLFEELARQYNTKITFYLLNDDLLKSLPTASKSWNHSIYFRLIAIDYFADKLDSIIYLDSDIICKKSIHSLLDESFDGKKLIAVHDKFVDTSNIKNIHPEHYFNSGFLYFNLDKNQSESLTDKVISIVKNGKFTHPDQDALNIIFNDDVKIIEHCFNSFFNIDSLIRNKKRKFEITSETIFIHYVGVSKPWHDWTQYYTDVNYFKVARDNSPWRNRPLLCPSTYKQLARKSAHLKNNGKYLSAAVYYMKYISKKFLSRIV</sequence>
<dbReference type="InterPro" id="IPR013645">
    <property type="entry name" value="Glyco_transf_8N"/>
</dbReference>
<dbReference type="Gene3D" id="3.90.550.10">
    <property type="entry name" value="Spore Coat Polysaccharide Biosynthesis Protein SpsA, Chain A"/>
    <property type="match status" value="1"/>
</dbReference>
<feature type="domain" description="Glycosyl transferase family 8 C-terminal" evidence="9">
    <location>
        <begin position="268"/>
        <end position="322"/>
    </location>
</feature>
<dbReference type="Proteomes" id="UP000503580">
    <property type="component" value="Chromosome"/>
</dbReference>
<dbReference type="Pfam" id="PF08437">
    <property type="entry name" value="Glyco_transf_8C"/>
    <property type="match status" value="1"/>
</dbReference>
<dbReference type="EMBL" id="CP050321">
    <property type="protein sequence ID" value="QIR25480.1"/>
    <property type="molecule type" value="Genomic_DNA"/>
</dbReference>
<evidence type="ECO:0000256" key="3">
    <source>
        <dbReference type="ARBA" id="ARBA00006351"/>
    </source>
</evidence>
<dbReference type="GO" id="GO:0008918">
    <property type="term" value="F:lipopolysaccharide 3-alpha-galactosyltransferase activity"/>
    <property type="evidence" value="ECO:0007669"/>
    <property type="project" value="InterPro"/>
</dbReference>
<dbReference type="KEGG" id="kgn:GY169_01140"/>
<dbReference type="GO" id="GO:0046872">
    <property type="term" value="F:metal ion binding"/>
    <property type="evidence" value="ECO:0007669"/>
    <property type="project" value="UniProtKB-KW"/>
</dbReference>
<evidence type="ECO:0000313" key="11">
    <source>
        <dbReference type="Proteomes" id="UP000503580"/>
    </source>
</evidence>
<evidence type="ECO:0000313" key="10">
    <source>
        <dbReference type="EMBL" id="QIR25480.1"/>
    </source>
</evidence>
<keyword evidence="6" id="KW-0479">Metal-binding</keyword>
<dbReference type="RefSeq" id="WP_163449247.1">
    <property type="nucleotide sequence ID" value="NZ_CP050321.1"/>
</dbReference>
<evidence type="ECO:0000259" key="9">
    <source>
        <dbReference type="Pfam" id="PF08437"/>
    </source>
</evidence>
<dbReference type="Pfam" id="PF01501">
    <property type="entry name" value="Glyco_transf_8"/>
    <property type="match status" value="1"/>
</dbReference>
<evidence type="ECO:0000256" key="8">
    <source>
        <dbReference type="ARBA" id="ARBA00022985"/>
    </source>
</evidence>
<keyword evidence="5 10" id="KW-0808">Transferase</keyword>
<comment type="similarity">
    <text evidence="3">Belongs to the glycosyltransferase 8 family.</text>
</comment>
<dbReference type="PANTHER" id="PTHR13778:SF47">
    <property type="entry name" value="LIPOPOLYSACCHARIDE 1,3-GALACTOSYLTRANSFERASE"/>
    <property type="match status" value="1"/>
</dbReference>
<dbReference type="InterPro" id="IPR029044">
    <property type="entry name" value="Nucleotide-diphossugar_trans"/>
</dbReference>
<reference evidence="10 11" key="1">
    <citation type="submission" date="2020-02" db="EMBL/GenBank/DDBJ databases">
        <title>Whole genome PO2S7.</title>
        <authorList>
            <person name="Singha K.M."/>
        </authorList>
    </citation>
    <scope>NUCLEOTIDE SEQUENCE [LARGE SCALE GENOMIC DNA]</scope>
    <source>
        <strain evidence="10 11">PO2S7</strain>
    </source>
</reference>
<keyword evidence="8" id="KW-0448">Lipopolysaccharide biosynthesis</keyword>
<keyword evidence="4" id="KW-0328">Glycosyltransferase</keyword>